<dbReference type="AlphaFoldDB" id="A0A820JR70"/>
<dbReference type="Proteomes" id="UP000663868">
    <property type="component" value="Unassembled WGS sequence"/>
</dbReference>
<evidence type="ECO:0000313" key="1">
    <source>
        <dbReference type="EMBL" id="CAF4331637.1"/>
    </source>
</evidence>
<proteinExistence type="predicted"/>
<sequence length="139" mass="16507">MITIISYVTHELGGFTYSFNSGRCCLIYHKDMKHVYRESDVLIRTTASHDFHVKHIKNVPNDKSLYGVNEKSILRNRPSTFKEKDIHDKRVPGEAMKKYCLFLNLSFILIDIVDRIPCWFLYELLRQIWDILYSDYPKS</sequence>
<protein>
    <submittedName>
        <fullName evidence="1">Uncharacterized protein</fullName>
    </submittedName>
</protein>
<dbReference type="EMBL" id="CAJOBB010016730">
    <property type="protein sequence ID" value="CAF4331637.1"/>
    <property type="molecule type" value="Genomic_DNA"/>
</dbReference>
<comment type="caution">
    <text evidence="1">The sequence shown here is derived from an EMBL/GenBank/DDBJ whole genome shotgun (WGS) entry which is preliminary data.</text>
</comment>
<organism evidence="1 2">
    <name type="scientific">Adineta steineri</name>
    <dbReference type="NCBI Taxonomy" id="433720"/>
    <lineage>
        <taxon>Eukaryota</taxon>
        <taxon>Metazoa</taxon>
        <taxon>Spiralia</taxon>
        <taxon>Gnathifera</taxon>
        <taxon>Rotifera</taxon>
        <taxon>Eurotatoria</taxon>
        <taxon>Bdelloidea</taxon>
        <taxon>Adinetida</taxon>
        <taxon>Adinetidae</taxon>
        <taxon>Adineta</taxon>
    </lineage>
</organism>
<evidence type="ECO:0000313" key="2">
    <source>
        <dbReference type="Proteomes" id="UP000663868"/>
    </source>
</evidence>
<gene>
    <name evidence="1" type="ORF">KXQ929_LOCUS47204</name>
</gene>
<accession>A0A820JR70</accession>
<reference evidence="1" key="1">
    <citation type="submission" date="2021-02" db="EMBL/GenBank/DDBJ databases">
        <authorList>
            <person name="Nowell W R."/>
        </authorList>
    </citation>
    <scope>NUCLEOTIDE SEQUENCE</scope>
</reference>
<name>A0A820JR70_9BILA</name>